<dbReference type="Proteomes" id="UP001153555">
    <property type="component" value="Unassembled WGS sequence"/>
</dbReference>
<evidence type="ECO:0000313" key="3">
    <source>
        <dbReference type="Proteomes" id="UP001153555"/>
    </source>
</evidence>
<feature type="compositionally biased region" description="Basic residues" evidence="1">
    <location>
        <begin position="14"/>
        <end position="27"/>
    </location>
</feature>
<accession>A0A9N7NUJ8</accession>
<dbReference type="GO" id="GO:0071763">
    <property type="term" value="P:nuclear membrane organization"/>
    <property type="evidence" value="ECO:0007669"/>
    <property type="project" value="TreeGrafter"/>
</dbReference>
<gene>
    <name evidence="2" type="ORF">SHERM_04907</name>
</gene>
<evidence type="ECO:0000256" key="1">
    <source>
        <dbReference type="SAM" id="MobiDB-lite"/>
    </source>
</evidence>
<feature type="region of interest" description="Disordered" evidence="1">
    <location>
        <begin position="53"/>
        <end position="105"/>
    </location>
</feature>
<dbReference type="EMBL" id="CACSLK010030875">
    <property type="protein sequence ID" value="CAA0838299.1"/>
    <property type="molecule type" value="Genomic_DNA"/>
</dbReference>
<dbReference type="GO" id="GO:0005635">
    <property type="term" value="C:nuclear envelope"/>
    <property type="evidence" value="ECO:0007669"/>
    <property type="project" value="TreeGrafter"/>
</dbReference>
<reference evidence="2" key="1">
    <citation type="submission" date="2019-12" db="EMBL/GenBank/DDBJ databases">
        <authorList>
            <person name="Scholes J."/>
        </authorList>
    </citation>
    <scope>NUCLEOTIDE SEQUENCE</scope>
</reference>
<proteinExistence type="predicted"/>
<comment type="caution">
    <text evidence="2">The sequence shown here is derived from an EMBL/GenBank/DDBJ whole genome shotgun (WGS) entry which is preliminary data.</text>
</comment>
<feature type="compositionally biased region" description="Polar residues" evidence="1">
    <location>
        <begin position="75"/>
        <end position="84"/>
    </location>
</feature>
<name>A0A9N7NUJ8_STRHE</name>
<evidence type="ECO:0000313" key="2">
    <source>
        <dbReference type="EMBL" id="CAA0838299.1"/>
    </source>
</evidence>
<dbReference type="OrthoDB" id="666185at2759"/>
<dbReference type="AlphaFoldDB" id="A0A9N7NUJ8"/>
<dbReference type="PANTHER" id="PTHR33416:SF17">
    <property type="entry name" value="PROTEIN KAKU4"/>
    <property type="match status" value="1"/>
</dbReference>
<organism evidence="2 3">
    <name type="scientific">Striga hermonthica</name>
    <name type="common">Purple witchweed</name>
    <name type="synonym">Buchnera hermonthica</name>
    <dbReference type="NCBI Taxonomy" id="68872"/>
    <lineage>
        <taxon>Eukaryota</taxon>
        <taxon>Viridiplantae</taxon>
        <taxon>Streptophyta</taxon>
        <taxon>Embryophyta</taxon>
        <taxon>Tracheophyta</taxon>
        <taxon>Spermatophyta</taxon>
        <taxon>Magnoliopsida</taxon>
        <taxon>eudicotyledons</taxon>
        <taxon>Gunneridae</taxon>
        <taxon>Pentapetalae</taxon>
        <taxon>asterids</taxon>
        <taxon>lamiids</taxon>
        <taxon>Lamiales</taxon>
        <taxon>Orobanchaceae</taxon>
        <taxon>Buchnereae</taxon>
        <taxon>Striga</taxon>
    </lineage>
</organism>
<feature type="region of interest" description="Disordered" evidence="1">
    <location>
        <begin position="1"/>
        <end position="27"/>
    </location>
</feature>
<dbReference type="PANTHER" id="PTHR33416">
    <property type="entry name" value="NUCLEAR PORE COMPLEX PROTEIN NUP1"/>
    <property type="match status" value="1"/>
</dbReference>
<protein>
    <submittedName>
        <fullName evidence="2">Uncharacterized protein</fullName>
    </submittedName>
</protein>
<feature type="compositionally biased region" description="Acidic residues" evidence="1">
    <location>
        <begin position="54"/>
        <end position="73"/>
    </location>
</feature>
<keyword evidence="3" id="KW-1185">Reference proteome</keyword>
<sequence>MATISDSRSGGGPIRRRRRRPPPKTRHWFADVFIRPARALASTASSILTAVFSESEESSSDWDGECDSDECDSDNVSGHGTDSNVKNDLKMKKGPFPDVSQKRQESEFIVSKTENKQLIEQLIMQESFSRDEYTGLIEVLNSRVTDSSTEAGAKASLVKTADYEDSHKFTQAAQESEKWFQENQMSELEPATAGNVAPPLVDPHSTKINGTPLTELAESRPRLCNLSPGKSKSISNSSETCMEKPVVIEIDCNTSGSHKC</sequence>